<reference evidence="9 10" key="1">
    <citation type="submission" date="2019-07" db="EMBL/GenBank/DDBJ databases">
        <title>Qingshengfaniella alkalisoli gen. nov., sp. nov., isolated from saline soil.</title>
        <authorList>
            <person name="Xu L."/>
            <person name="Huang X.-X."/>
            <person name="Sun J.-Q."/>
        </authorList>
    </citation>
    <scope>NUCLEOTIDE SEQUENCE [LARGE SCALE GENOMIC DNA]</scope>
    <source>
        <strain evidence="9 10">DSM 27279</strain>
    </source>
</reference>
<evidence type="ECO:0000256" key="3">
    <source>
        <dbReference type="ARBA" id="ARBA00022692"/>
    </source>
</evidence>
<keyword evidence="5 7" id="KW-0472">Membrane</keyword>
<feature type="transmembrane region" description="Helical" evidence="7">
    <location>
        <begin position="106"/>
        <end position="130"/>
    </location>
</feature>
<comment type="similarity">
    <text evidence="6">Belongs to the exbB/tolQ family.</text>
</comment>
<keyword evidence="3 7" id="KW-0812">Transmembrane</keyword>
<evidence type="ECO:0000256" key="2">
    <source>
        <dbReference type="ARBA" id="ARBA00022475"/>
    </source>
</evidence>
<dbReference type="PANTHER" id="PTHR30625:SF11">
    <property type="entry name" value="MOTA_TOLQ_EXBB PROTON CHANNEL DOMAIN-CONTAINING PROTEIN"/>
    <property type="match status" value="1"/>
</dbReference>
<gene>
    <name evidence="9" type="ORF">FOZ76_21690</name>
</gene>
<protein>
    <submittedName>
        <fullName evidence="9">MotA/TolQ/ExbB proton channel family protein</fullName>
    </submittedName>
</protein>
<dbReference type="InterPro" id="IPR050790">
    <property type="entry name" value="ExbB/TolQ_transport"/>
</dbReference>
<organism evidence="9 10">
    <name type="scientific">Verticiella sediminum</name>
    <dbReference type="NCBI Taxonomy" id="1247510"/>
    <lineage>
        <taxon>Bacteria</taxon>
        <taxon>Pseudomonadati</taxon>
        <taxon>Pseudomonadota</taxon>
        <taxon>Betaproteobacteria</taxon>
        <taxon>Burkholderiales</taxon>
        <taxon>Alcaligenaceae</taxon>
        <taxon>Verticiella</taxon>
    </lineage>
</organism>
<name>A0A556AC19_9BURK</name>
<dbReference type="InterPro" id="IPR002898">
    <property type="entry name" value="MotA_ExbB_proton_chnl"/>
</dbReference>
<dbReference type="EMBL" id="VLTJ01000039">
    <property type="protein sequence ID" value="TSH90435.1"/>
    <property type="molecule type" value="Genomic_DNA"/>
</dbReference>
<dbReference type="RefSeq" id="WP_143950351.1">
    <property type="nucleotide sequence ID" value="NZ_BAABMB010000003.1"/>
</dbReference>
<dbReference type="GO" id="GO:0017038">
    <property type="term" value="P:protein import"/>
    <property type="evidence" value="ECO:0007669"/>
    <property type="project" value="TreeGrafter"/>
</dbReference>
<evidence type="ECO:0000256" key="6">
    <source>
        <dbReference type="RuleBase" id="RU004057"/>
    </source>
</evidence>
<feature type="domain" description="MotA/TolQ/ExbB proton channel" evidence="8">
    <location>
        <begin position="68"/>
        <end position="186"/>
    </location>
</feature>
<evidence type="ECO:0000256" key="1">
    <source>
        <dbReference type="ARBA" id="ARBA00004651"/>
    </source>
</evidence>
<keyword evidence="2" id="KW-1003">Cell membrane</keyword>
<feature type="transmembrane region" description="Helical" evidence="7">
    <location>
        <begin position="12"/>
        <end position="31"/>
    </location>
</feature>
<sequence length="205" mass="21998">MLSIIQAAGWPIWPLLATSVIALALIIERLLALRRSRVLAADLLSEASLLATRPQIPADALARMERSSALGRLYASGLRARHLPRARLESAMEDAGRSIAHELERYLNALGTIAAVAPLMGLFGTVIGMIEIFSGWSPTGGDPAQLARGISIALYNTALGILIAIPALIFQRWFRARVSEYVLALEQAGARLLDALRPNDKGVAG</sequence>
<comment type="caution">
    <text evidence="9">The sequence shown here is derived from an EMBL/GenBank/DDBJ whole genome shotgun (WGS) entry which is preliminary data.</text>
</comment>
<dbReference type="Proteomes" id="UP000318405">
    <property type="component" value="Unassembled WGS sequence"/>
</dbReference>
<dbReference type="AlphaFoldDB" id="A0A556AC19"/>
<evidence type="ECO:0000256" key="7">
    <source>
        <dbReference type="SAM" id="Phobius"/>
    </source>
</evidence>
<evidence type="ECO:0000259" key="8">
    <source>
        <dbReference type="Pfam" id="PF01618"/>
    </source>
</evidence>
<proteinExistence type="inferred from homology"/>
<dbReference type="PANTHER" id="PTHR30625">
    <property type="entry name" value="PROTEIN TOLQ"/>
    <property type="match status" value="1"/>
</dbReference>
<evidence type="ECO:0000256" key="5">
    <source>
        <dbReference type="ARBA" id="ARBA00023136"/>
    </source>
</evidence>
<keyword evidence="6" id="KW-0653">Protein transport</keyword>
<evidence type="ECO:0000313" key="10">
    <source>
        <dbReference type="Proteomes" id="UP000318405"/>
    </source>
</evidence>
<comment type="subcellular location">
    <subcellularLocation>
        <location evidence="1">Cell membrane</location>
        <topology evidence="1">Multi-pass membrane protein</topology>
    </subcellularLocation>
    <subcellularLocation>
        <location evidence="6">Membrane</location>
        <topology evidence="6">Multi-pass membrane protein</topology>
    </subcellularLocation>
</comment>
<evidence type="ECO:0000256" key="4">
    <source>
        <dbReference type="ARBA" id="ARBA00022989"/>
    </source>
</evidence>
<feature type="transmembrane region" description="Helical" evidence="7">
    <location>
        <begin position="150"/>
        <end position="170"/>
    </location>
</feature>
<dbReference type="GO" id="GO:0005886">
    <property type="term" value="C:plasma membrane"/>
    <property type="evidence" value="ECO:0007669"/>
    <property type="project" value="UniProtKB-SubCell"/>
</dbReference>
<dbReference type="OrthoDB" id="4045at2"/>
<accession>A0A556AC19</accession>
<keyword evidence="10" id="KW-1185">Reference proteome</keyword>
<evidence type="ECO:0000313" key="9">
    <source>
        <dbReference type="EMBL" id="TSH90435.1"/>
    </source>
</evidence>
<keyword evidence="6" id="KW-0813">Transport</keyword>
<dbReference type="Pfam" id="PF01618">
    <property type="entry name" value="MotA_ExbB"/>
    <property type="match status" value="1"/>
</dbReference>
<keyword evidence="4 7" id="KW-1133">Transmembrane helix</keyword>